<organism evidence="2">
    <name type="scientific">Burkholderia pseudomallei 1710a</name>
    <dbReference type="NCBI Taxonomy" id="320371"/>
    <lineage>
        <taxon>Bacteria</taxon>
        <taxon>Pseudomonadati</taxon>
        <taxon>Pseudomonadota</taxon>
        <taxon>Betaproteobacteria</taxon>
        <taxon>Burkholderiales</taxon>
        <taxon>Burkholderiaceae</taxon>
        <taxon>Burkholderia</taxon>
        <taxon>pseudomallei group</taxon>
    </lineage>
</organism>
<gene>
    <name evidence="2" type="ORF">BURPS1710A_1128</name>
</gene>
<dbReference type="HOGENOM" id="CLU_3286189_0_0_4"/>
<name>A0A0E1VZR3_BURPE</name>
<dbReference type="Proteomes" id="UP000001812">
    <property type="component" value="Chromosome I"/>
</dbReference>
<feature type="region of interest" description="Disordered" evidence="1">
    <location>
        <begin position="1"/>
        <end position="40"/>
    </location>
</feature>
<dbReference type="AlphaFoldDB" id="A0A0E1VZR3"/>
<feature type="compositionally biased region" description="Low complexity" evidence="1">
    <location>
        <begin position="12"/>
        <end position="24"/>
    </location>
</feature>
<evidence type="ECO:0000256" key="1">
    <source>
        <dbReference type="SAM" id="MobiDB-lite"/>
    </source>
</evidence>
<sequence>MKEGGSTRAGCRAGRLARPAGFARRGPRGARAKKFRKGPF</sequence>
<proteinExistence type="predicted"/>
<dbReference type="EMBL" id="CM000832">
    <property type="protein sequence ID" value="EET06363.1"/>
    <property type="molecule type" value="Genomic_DNA"/>
</dbReference>
<reference evidence="2" key="1">
    <citation type="submission" date="2009-05" db="EMBL/GenBank/DDBJ databases">
        <authorList>
            <person name="Harkins D.M."/>
            <person name="DeShazer D."/>
            <person name="Woods D.E."/>
            <person name="Brinkac L.M."/>
            <person name="Brown K.A."/>
            <person name="Hung G.C."/>
            <person name="Tuanyok A."/>
            <person name="Zhang B."/>
            <person name="Nierman W.C."/>
        </authorList>
    </citation>
    <scope>NUCLEOTIDE SEQUENCE [LARGE SCALE GENOMIC DNA]</scope>
    <source>
        <strain evidence="2">1710a</strain>
    </source>
</reference>
<feature type="compositionally biased region" description="Basic residues" evidence="1">
    <location>
        <begin position="25"/>
        <end position="40"/>
    </location>
</feature>
<protein>
    <submittedName>
        <fullName evidence="2">Uncharacterized protein</fullName>
    </submittedName>
</protein>
<accession>A0A0E1VZR3</accession>
<evidence type="ECO:0000313" key="2">
    <source>
        <dbReference type="EMBL" id="EET06363.1"/>
    </source>
</evidence>